<dbReference type="AlphaFoldDB" id="A0A7R9IKL4"/>
<gene>
    <name evidence="1" type="ORF">TTEB3V08_LOCUS7935</name>
</gene>
<name>A0A7R9IKL4_9NEOP</name>
<accession>A0A7R9IKL4</accession>
<organism evidence="1">
    <name type="scientific">Timema tahoe</name>
    <dbReference type="NCBI Taxonomy" id="61484"/>
    <lineage>
        <taxon>Eukaryota</taxon>
        <taxon>Metazoa</taxon>
        <taxon>Ecdysozoa</taxon>
        <taxon>Arthropoda</taxon>
        <taxon>Hexapoda</taxon>
        <taxon>Insecta</taxon>
        <taxon>Pterygota</taxon>
        <taxon>Neoptera</taxon>
        <taxon>Polyneoptera</taxon>
        <taxon>Phasmatodea</taxon>
        <taxon>Timematodea</taxon>
        <taxon>Timematoidea</taxon>
        <taxon>Timematidae</taxon>
        <taxon>Timema</taxon>
    </lineage>
</organism>
<dbReference type="EMBL" id="OE003293">
    <property type="protein sequence ID" value="CAD7459989.1"/>
    <property type="molecule type" value="Genomic_DNA"/>
</dbReference>
<proteinExistence type="predicted"/>
<evidence type="ECO:0000313" key="1">
    <source>
        <dbReference type="EMBL" id="CAD7459989.1"/>
    </source>
</evidence>
<sequence length="191" mass="22848">MVGATEEVYGRTSDKRSWEETPWWNNRVMEAVEEKNKISIKPTHLLFLAVWTRRRQRIRWMDQPQKVMEAKRADWRCVDKGKVWKDRQERKRMCQTTCRGGGLTRLMDGDDVRLLPLVRKVEQCQDGVENPEELIQILQFGIREYQKRDRYTQKSQMRYSMRTASIKPVAHQAALLRRVEHCIRCPPEIHP</sequence>
<reference evidence="1" key="1">
    <citation type="submission" date="2020-11" db="EMBL/GenBank/DDBJ databases">
        <authorList>
            <person name="Tran Van P."/>
        </authorList>
    </citation>
    <scope>NUCLEOTIDE SEQUENCE</scope>
</reference>
<protein>
    <submittedName>
        <fullName evidence="1">Uncharacterized protein</fullName>
    </submittedName>
</protein>